<protein>
    <submittedName>
        <fullName evidence="2">Uncharacterized protein</fullName>
    </submittedName>
</protein>
<dbReference type="InterPro" id="IPR029058">
    <property type="entry name" value="AB_hydrolase_fold"/>
</dbReference>
<gene>
    <name evidence="2" type="ordered locus">Mnod_2069</name>
</gene>
<name>B8IUI6_METNO</name>
<proteinExistence type="predicted"/>
<evidence type="ECO:0000256" key="1">
    <source>
        <dbReference type="SAM" id="SignalP"/>
    </source>
</evidence>
<dbReference type="RefSeq" id="WP_015928741.1">
    <property type="nucleotide sequence ID" value="NC_011894.1"/>
</dbReference>
<feature type="signal peptide" evidence="1">
    <location>
        <begin position="1"/>
        <end position="23"/>
    </location>
</feature>
<accession>B8IUI6</accession>
<feature type="chain" id="PRO_5002874671" evidence="1">
    <location>
        <begin position="24"/>
        <end position="260"/>
    </location>
</feature>
<sequence>MRIRKIKTYVALAAISADYMVSATVAPSASGAPRHGATLDWAAVPGENYADAQFRLWLPTRSHRIRYVLVLTPGSNADGRSMVADARWQAFAVRHEAALVGSRMTDKPHADMSRESYAQASRGSGQALIEALNAFADKVGNRDVARAPLLLWGFSAGGQFNYEFLAWKPDRVAGFVVNKGGVYYSGLLSATARIVPGLLILGTKDLDWRKAAIQRLFAINRQAGARWSLVEESGVGHEEGRSRDMAEALFRRIASRRLPP</sequence>
<evidence type="ECO:0000313" key="3">
    <source>
        <dbReference type="Proteomes" id="UP000008207"/>
    </source>
</evidence>
<dbReference type="eggNOG" id="COG0400">
    <property type="taxonomic scope" value="Bacteria"/>
</dbReference>
<reference evidence="2 3" key="1">
    <citation type="submission" date="2009-01" db="EMBL/GenBank/DDBJ databases">
        <title>Complete sequence of chromosome of Methylobacterium nodulans ORS 2060.</title>
        <authorList>
            <consortium name="US DOE Joint Genome Institute"/>
            <person name="Lucas S."/>
            <person name="Copeland A."/>
            <person name="Lapidus A."/>
            <person name="Glavina del Rio T."/>
            <person name="Dalin E."/>
            <person name="Tice H."/>
            <person name="Bruce D."/>
            <person name="Goodwin L."/>
            <person name="Pitluck S."/>
            <person name="Sims D."/>
            <person name="Brettin T."/>
            <person name="Detter J.C."/>
            <person name="Han C."/>
            <person name="Larimer F."/>
            <person name="Land M."/>
            <person name="Hauser L."/>
            <person name="Kyrpides N."/>
            <person name="Ivanova N."/>
            <person name="Marx C.J."/>
            <person name="Richardson P."/>
        </authorList>
    </citation>
    <scope>NUCLEOTIDE SEQUENCE [LARGE SCALE GENOMIC DNA]</scope>
    <source>
        <strain evidence="3">LMG 21967 / CNCM I-2342 / ORS 2060</strain>
    </source>
</reference>
<dbReference type="KEGG" id="mno:Mnod_2069"/>
<organism evidence="2 3">
    <name type="scientific">Methylobacterium nodulans (strain LMG 21967 / CNCM I-2342 / ORS 2060)</name>
    <dbReference type="NCBI Taxonomy" id="460265"/>
    <lineage>
        <taxon>Bacteria</taxon>
        <taxon>Pseudomonadati</taxon>
        <taxon>Pseudomonadota</taxon>
        <taxon>Alphaproteobacteria</taxon>
        <taxon>Hyphomicrobiales</taxon>
        <taxon>Methylobacteriaceae</taxon>
        <taxon>Methylobacterium</taxon>
    </lineage>
</organism>
<dbReference type="HOGENOM" id="CLU_1068783_0_0_5"/>
<dbReference type="AlphaFoldDB" id="B8IUI6"/>
<dbReference type="Gene3D" id="3.40.50.1820">
    <property type="entry name" value="alpha/beta hydrolase"/>
    <property type="match status" value="1"/>
</dbReference>
<dbReference type="Proteomes" id="UP000008207">
    <property type="component" value="Chromosome"/>
</dbReference>
<evidence type="ECO:0000313" key="2">
    <source>
        <dbReference type="EMBL" id="ACL57054.1"/>
    </source>
</evidence>
<dbReference type="EMBL" id="CP001349">
    <property type="protein sequence ID" value="ACL57054.1"/>
    <property type="molecule type" value="Genomic_DNA"/>
</dbReference>
<keyword evidence="3" id="KW-1185">Reference proteome</keyword>
<keyword evidence="1" id="KW-0732">Signal</keyword>
<dbReference type="STRING" id="460265.Mnod_2069"/>
<dbReference type="OrthoDB" id="332706at2"/>
<dbReference type="SUPFAM" id="SSF53474">
    <property type="entry name" value="alpha/beta-Hydrolases"/>
    <property type="match status" value="1"/>
</dbReference>